<proteinExistence type="predicted"/>
<keyword evidence="2" id="KW-1133">Transmembrane helix</keyword>
<keyword evidence="4" id="KW-1185">Reference proteome</keyword>
<gene>
    <name evidence="3" type="ORF">QYB97_15150</name>
</gene>
<dbReference type="Proteomes" id="UP001172721">
    <property type="component" value="Unassembled WGS sequence"/>
</dbReference>
<accession>A0ABT8HYG2</accession>
<feature type="transmembrane region" description="Helical" evidence="2">
    <location>
        <begin position="35"/>
        <end position="52"/>
    </location>
</feature>
<evidence type="ECO:0000256" key="1">
    <source>
        <dbReference type="SAM" id="MobiDB-lite"/>
    </source>
</evidence>
<evidence type="ECO:0000313" key="3">
    <source>
        <dbReference type="EMBL" id="MDN4525821.1"/>
    </source>
</evidence>
<evidence type="ECO:0000313" key="4">
    <source>
        <dbReference type="Proteomes" id="UP001172721"/>
    </source>
</evidence>
<name>A0ABT8HYG2_9BACL</name>
<feature type="region of interest" description="Disordered" evidence="1">
    <location>
        <begin position="57"/>
        <end position="77"/>
    </location>
</feature>
<keyword evidence="2" id="KW-0812">Transmembrane</keyword>
<feature type="transmembrane region" description="Helical" evidence="2">
    <location>
        <begin position="7"/>
        <end position="29"/>
    </location>
</feature>
<dbReference type="RefSeq" id="WP_301166851.1">
    <property type="nucleotide sequence ID" value="NZ_JAUHTR010000008.1"/>
</dbReference>
<sequence>MKQDQLYKVWIVLFVATILIGLVTVWIDTPWIKKGLWGLLIIFSLAASLMIISKPENHGKKQGNVTERKETPKKKSN</sequence>
<reference evidence="3" key="1">
    <citation type="submission" date="2023-07" db="EMBL/GenBank/DDBJ databases">
        <title>Fictibacillus sp. isolated from freshwater pond.</title>
        <authorList>
            <person name="Kirdat K."/>
            <person name="Bhat A."/>
            <person name="Mourya A."/>
            <person name="Yadav A."/>
        </authorList>
    </citation>
    <scope>NUCLEOTIDE SEQUENCE</scope>
    <source>
        <strain evidence="3">NE201</strain>
    </source>
</reference>
<keyword evidence="2" id="KW-0472">Membrane</keyword>
<comment type="caution">
    <text evidence="3">The sequence shown here is derived from an EMBL/GenBank/DDBJ whole genome shotgun (WGS) entry which is preliminary data.</text>
</comment>
<evidence type="ECO:0000256" key="2">
    <source>
        <dbReference type="SAM" id="Phobius"/>
    </source>
</evidence>
<organism evidence="3 4">
    <name type="scientific">Fictibacillus fluitans</name>
    <dbReference type="NCBI Taxonomy" id="3058422"/>
    <lineage>
        <taxon>Bacteria</taxon>
        <taxon>Bacillati</taxon>
        <taxon>Bacillota</taxon>
        <taxon>Bacilli</taxon>
        <taxon>Bacillales</taxon>
        <taxon>Fictibacillaceae</taxon>
        <taxon>Fictibacillus</taxon>
    </lineage>
</organism>
<dbReference type="EMBL" id="JAUHTR010000008">
    <property type="protein sequence ID" value="MDN4525821.1"/>
    <property type="molecule type" value="Genomic_DNA"/>
</dbReference>
<protein>
    <submittedName>
        <fullName evidence="3">Uncharacterized protein</fullName>
    </submittedName>
</protein>